<organism evidence="1 2">
    <name type="scientific">Geotoga petraea</name>
    <dbReference type="NCBI Taxonomy" id="28234"/>
    <lineage>
        <taxon>Bacteria</taxon>
        <taxon>Thermotogati</taxon>
        <taxon>Thermotogota</taxon>
        <taxon>Thermotogae</taxon>
        <taxon>Petrotogales</taxon>
        <taxon>Petrotogaceae</taxon>
        <taxon>Geotoga</taxon>
    </lineage>
</organism>
<proteinExistence type="predicted"/>
<evidence type="ECO:0000313" key="1">
    <source>
        <dbReference type="EMBL" id="SDC45709.1"/>
    </source>
</evidence>
<dbReference type="Proteomes" id="UP000199322">
    <property type="component" value="Unassembled WGS sequence"/>
</dbReference>
<dbReference type="RefSeq" id="WP_091403489.1">
    <property type="nucleotide sequence ID" value="NZ_FMYV01000004.1"/>
</dbReference>
<sequence>MANYDYDIWNTGIWVFNANKYTKEDAKALWIIGIDENDIFTNEEIQIVSNAQPPEPEKYYARYFPVPPDSVDGSDFDGGCYALTTTAAARKKKPGEFEVWVIESHGDFLDRILGDDNNVNSI</sequence>
<dbReference type="AlphaFoldDB" id="A0A1G6LR74"/>
<keyword evidence="2" id="KW-1185">Reference proteome</keyword>
<dbReference type="EMBL" id="FMYV01000004">
    <property type="protein sequence ID" value="SDC45709.1"/>
    <property type="molecule type" value="Genomic_DNA"/>
</dbReference>
<evidence type="ECO:0000313" key="2">
    <source>
        <dbReference type="Proteomes" id="UP000199322"/>
    </source>
</evidence>
<protein>
    <submittedName>
        <fullName evidence="1">Uncharacterized protein</fullName>
    </submittedName>
</protein>
<accession>A0A1G6LR74</accession>
<gene>
    <name evidence="1" type="ORF">SAMN04488588_1118</name>
</gene>
<dbReference type="STRING" id="28234.SAMN04488588_1118"/>
<name>A0A1G6LR74_9BACT</name>
<reference evidence="1 2" key="1">
    <citation type="submission" date="2016-10" db="EMBL/GenBank/DDBJ databases">
        <authorList>
            <person name="de Groot N.N."/>
        </authorList>
    </citation>
    <scope>NUCLEOTIDE SEQUENCE [LARGE SCALE GENOMIC DNA]</scope>
    <source>
        <strain evidence="1 2">WG14</strain>
    </source>
</reference>